<dbReference type="PROSITE" id="PS50887">
    <property type="entry name" value="GGDEF"/>
    <property type="match status" value="1"/>
</dbReference>
<keyword evidence="1" id="KW-1133">Transmembrane helix</keyword>
<gene>
    <name evidence="5" type="ORF">EDC30_103141</name>
</gene>
<dbReference type="OrthoDB" id="9813903at2"/>
<name>A0A4R3I1V5_PAULE</name>
<dbReference type="InterPro" id="IPR000160">
    <property type="entry name" value="GGDEF_dom"/>
</dbReference>
<dbReference type="InterPro" id="IPR035919">
    <property type="entry name" value="EAL_sf"/>
</dbReference>
<feature type="transmembrane region" description="Helical" evidence="1">
    <location>
        <begin position="230"/>
        <end position="249"/>
    </location>
</feature>
<dbReference type="SUPFAM" id="SSF55073">
    <property type="entry name" value="Nucleotide cyclase"/>
    <property type="match status" value="1"/>
</dbReference>
<dbReference type="RefSeq" id="WP_132257929.1">
    <property type="nucleotide sequence ID" value="NZ_SLZQ01000003.1"/>
</dbReference>
<dbReference type="InterPro" id="IPR000014">
    <property type="entry name" value="PAS"/>
</dbReference>
<dbReference type="Gene3D" id="3.20.20.450">
    <property type="entry name" value="EAL domain"/>
    <property type="match status" value="1"/>
</dbReference>
<evidence type="ECO:0000256" key="1">
    <source>
        <dbReference type="SAM" id="Phobius"/>
    </source>
</evidence>
<keyword evidence="6" id="KW-1185">Reference proteome</keyword>
<dbReference type="SMART" id="SM00267">
    <property type="entry name" value="GGDEF"/>
    <property type="match status" value="1"/>
</dbReference>
<feature type="transmembrane region" description="Helical" evidence="1">
    <location>
        <begin position="322"/>
        <end position="341"/>
    </location>
</feature>
<organism evidence="5 6">
    <name type="scientific">Paucimonas lemoignei</name>
    <name type="common">Pseudomonas lemoignei</name>
    <dbReference type="NCBI Taxonomy" id="29443"/>
    <lineage>
        <taxon>Bacteria</taxon>
        <taxon>Pseudomonadati</taxon>
        <taxon>Pseudomonadota</taxon>
        <taxon>Betaproteobacteria</taxon>
        <taxon>Burkholderiales</taxon>
        <taxon>Burkholderiaceae</taxon>
        <taxon>Paucimonas</taxon>
    </lineage>
</organism>
<feature type="transmembrane region" description="Helical" evidence="1">
    <location>
        <begin position="353"/>
        <end position="377"/>
    </location>
</feature>
<dbReference type="InterPro" id="IPR011623">
    <property type="entry name" value="7TMR_DISM_rcpt_extracell_dom1"/>
</dbReference>
<dbReference type="AlphaFoldDB" id="A0A4R3I1V5"/>
<keyword evidence="1" id="KW-0812">Transmembrane</keyword>
<sequence length="997" mass="111089">MTTAFHFLPKGRHTARAVQLLDRILYGFTAYALPFLIAALSVISLLAWKTYYPTSENVTPLAFRLIPDAKDVLSPEQALAGLNQVSEIKKFDTRLAETPFWFVFDVRHPADGQAIAVELTSRHAEQTVCWNADTLQELGRADRSRVQGAMSEAKAGFAIGLEETLLADRVLCKASFVGPARIAVAQWPAAKLNANVLAFHRHSGLLEGGMIMLALFMLVTALINRTAIYMLFAAWLITCLRVGSISAGWDFQWLGHRIPPEWVQFSRLLTIMAYYIATVGLFRALFKEDLGKVGYRWVMHVMQWICLVMLPLPFILPHAKFLQFFWVATAIGVPLLIFLLVRILMYARSPVAIWYSTSIAITLAASLYEVFSAAFGWKGMLGTINSVTAALSSSLLASLALAAQMRTEHQERLEAQAQLRHNYEVMPIGLFTLDLQGCFINANPALQAMLGKDVLAPQHKQWSQHFEPGAWSRLLDLIHAGSEVELEIRGREGGQANDQKRYRVKAILAYGKIEGWLQDVTEKSKADENLRFMALNDPLTRVYNRRGIEQMYEAAVAQVSETRPLALAYLDLDRFKLINDLYGHTTGDQVLRQVCERITSMLAGSQFIGRVGGDEFVLVMAETAMQPASWTCRGIIECVSAEPYRIGDKAFQVGVSIGLIDISPGTQFKDALANADRACREAKGGHKEGLVVYEKNAKAFIEREAELKLVERLSGNSLLEGLFLEMQPIMSLKAPHDSLNFEVLLRMRNQDGSVIPAGRIIGAAENSGRTGVVDRWVMSTTLAWIDRHYDRLSRTRFVCMNLSGASLNDERFIHDAYAMLADNPRAASRLCVEITESVALHDLNNTRRFIDSIRGYGVRVALDDFGAGYTSFSYLKELPADVLKIDGSFVVNMNEHPTNVAIVEAIVNLAMNLGMKTIAEWAEDHATVQTLAEIGVDYVQGYAVSRPQDPAKLLEAESAASFIKDDRLANFVRMLGKTETMHGQSDLQDMLKNRKLH</sequence>
<feature type="transmembrane region" description="Helical" evidence="1">
    <location>
        <begin position="24"/>
        <end position="48"/>
    </location>
</feature>
<dbReference type="Gene3D" id="3.30.450.20">
    <property type="entry name" value="PAS domain"/>
    <property type="match status" value="1"/>
</dbReference>
<feature type="transmembrane region" description="Helical" evidence="1">
    <location>
        <begin position="269"/>
        <end position="286"/>
    </location>
</feature>
<feature type="domain" description="GGDEF" evidence="4">
    <location>
        <begin position="563"/>
        <end position="695"/>
    </location>
</feature>
<dbReference type="PROSITE" id="PS50883">
    <property type="entry name" value="EAL"/>
    <property type="match status" value="1"/>
</dbReference>
<dbReference type="Pfam" id="PF07695">
    <property type="entry name" value="7TMR-DISM_7TM"/>
    <property type="match status" value="1"/>
</dbReference>
<dbReference type="Pfam" id="PF00563">
    <property type="entry name" value="EAL"/>
    <property type="match status" value="1"/>
</dbReference>
<dbReference type="InterPro" id="IPR035965">
    <property type="entry name" value="PAS-like_dom_sf"/>
</dbReference>
<dbReference type="InterPro" id="IPR029787">
    <property type="entry name" value="Nucleotide_cyclase"/>
</dbReference>
<dbReference type="Pfam" id="PF00990">
    <property type="entry name" value="GGDEF"/>
    <property type="match status" value="1"/>
</dbReference>
<dbReference type="InterPro" id="IPR043128">
    <property type="entry name" value="Rev_trsase/Diguanyl_cyclase"/>
</dbReference>
<keyword evidence="1" id="KW-0472">Membrane</keyword>
<evidence type="ECO:0000259" key="3">
    <source>
        <dbReference type="PROSITE" id="PS50883"/>
    </source>
</evidence>
<reference evidence="5 6" key="1">
    <citation type="submission" date="2019-03" db="EMBL/GenBank/DDBJ databases">
        <title>Genomic Encyclopedia of Type Strains, Phase IV (KMG-IV): sequencing the most valuable type-strain genomes for metagenomic binning, comparative biology and taxonomic classification.</title>
        <authorList>
            <person name="Goeker M."/>
        </authorList>
    </citation>
    <scope>NUCLEOTIDE SEQUENCE [LARGE SCALE GENOMIC DNA]</scope>
    <source>
        <strain evidence="5 6">DSM 7445</strain>
    </source>
</reference>
<dbReference type="SMART" id="SM00052">
    <property type="entry name" value="EAL"/>
    <property type="match status" value="1"/>
</dbReference>
<dbReference type="SUPFAM" id="SSF55785">
    <property type="entry name" value="PYP-like sensor domain (PAS domain)"/>
    <property type="match status" value="1"/>
</dbReference>
<dbReference type="PANTHER" id="PTHR44757">
    <property type="entry name" value="DIGUANYLATE CYCLASE DGCP"/>
    <property type="match status" value="1"/>
</dbReference>
<proteinExistence type="predicted"/>
<accession>A0A4R3I1V5</accession>
<evidence type="ECO:0000259" key="4">
    <source>
        <dbReference type="PROSITE" id="PS50887"/>
    </source>
</evidence>
<dbReference type="InterPro" id="IPR001633">
    <property type="entry name" value="EAL_dom"/>
</dbReference>
<dbReference type="PANTHER" id="PTHR44757:SF2">
    <property type="entry name" value="BIOFILM ARCHITECTURE MAINTENANCE PROTEIN MBAA"/>
    <property type="match status" value="1"/>
</dbReference>
<feature type="domain" description="PAS" evidence="2">
    <location>
        <begin position="415"/>
        <end position="451"/>
    </location>
</feature>
<dbReference type="CDD" id="cd00130">
    <property type="entry name" value="PAS"/>
    <property type="match status" value="1"/>
</dbReference>
<dbReference type="Proteomes" id="UP000295382">
    <property type="component" value="Unassembled WGS sequence"/>
</dbReference>
<evidence type="ECO:0000313" key="5">
    <source>
        <dbReference type="EMBL" id="TCS37849.1"/>
    </source>
</evidence>
<dbReference type="SMART" id="SM00091">
    <property type="entry name" value="PAS"/>
    <property type="match status" value="1"/>
</dbReference>
<comment type="caution">
    <text evidence="5">The sequence shown here is derived from an EMBL/GenBank/DDBJ whole genome shotgun (WGS) entry which is preliminary data.</text>
</comment>
<dbReference type="Gene3D" id="3.30.70.270">
    <property type="match status" value="1"/>
</dbReference>
<feature type="domain" description="EAL" evidence="3">
    <location>
        <begin position="702"/>
        <end position="961"/>
    </location>
</feature>
<dbReference type="CDD" id="cd01948">
    <property type="entry name" value="EAL"/>
    <property type="match status" value="1"/>
</dbReference>
<dbReference type="EMBL" id="SLZQ01000003">
    <property type="protein sequence ID" value="TCS37849.1"/>
    <property type="molecule type" value="Genomic_DNA"/>
</dbReference>
<dbReference type="NCBIfam" id="TIGR00254">
    <property type="entry name" value="GGDEF"/>
    <property type="match status" value="1"/>
</dbReference>
<protein>
    <submittedName>
        <fullName evidence="5">Diguanylate cyclase/phosphodiesterase</fullName>
    </submittedName>
</protein>
<dbReference type="CDD" id="cd01949">
    <property type="entry name" value="GGDEF"/>
    <property type="match status" value="1"/>
</dbReference>
<feature type="transmembrane region" description="Helical" evidence="1">
    <location>
        <begin position="298"/>
        <end position="316"/>
    </location>
</feature>
<dbReference type="SUPFAM" id="SSF141868">
    <property type="entry name" value="EAL domain-like"/>
    <property type="match status" value="1"/>
</dbReference>
<dbReference type="InterPro" id="IPR052155">
    <property type="entry name" value="Biofilm_reg_signaling"/>
</dbReference>
<evidence type="ECO:0000259" key="2">
    <source>
        <dbReference type="PROSITE" id="PS50112"/>
    </source>
</evidence>
<dbReference type="PROSITE" id="PS50112">
    <property type="entry name" value="PAS"/>
    <property type="match status" value="1"/>
</dbReference>
<evidence type="ECO:0000313" key="6">
    <source>
        <dbReference type="Proteomes" id="UP000295382"/>
    </source>
</evidence>